<dbReference type="InterPro" id="IPR003614">
    <property type="entry name" value="Knottins"/>
</dbReference>
<evidence type="ECO:0000256" key="2">
    <source>
        <dbReference type="SAM" id="SignalP"/>
    </source>
</evidence>
<proteinExistence type="predicted"/>
<evidence type="ECO:0000313" key="5">
    <source>
        <dbReference type="Proteomes" id="UP000605970"/>
    </source>
</evidence>
<dbReference type="Gene3D" id="3.30.30.10">
    <property type="entry name" value="Knottin, scorpion toxin-like"/>
    <property type="match status" value="1"/>
</dbReference>
<keyword evidence="2" id="KW-0732">Signal</keyword>
<feature type="chain" id="PRO_5035755933" description="Knottins-like domain-containing protein" evidence="2">
    <location>
        <begin position="26"/>
        <end position="68"/>
    </location>
</feature>
<comment type="caution">
    <text evidence="4">The sequence shown here is derived from an EMBL/GenBank/DDBJ whole genome shotgun (WGS) entry which is preliminary data.</text>
</comment>
<reference evidence="4" key="1">
    <citation type="journal article" date="2020" name="Ecol. Evol.">
        <title>Genome structure and content of the rice root-knot nematode (Meloidogyne graminicola).</title>
        <authorList>
            <person name="Phan N.T."/>
            <person name="Danchin E.G.J."/>
            <person name="Klopp C."/>
            <person name="Perfus-Barbeoch L."/>
            <person name="Kozlowski D.K."/>
            <person name="Koutsovoulos G.D."/>
            <person name="Lopez-Roques C."/>
            <person name="Bouchez O."/>
            <person name="Zahm M."/>
            <person name="Besnard G."/>
            <person name="Bellafiore S."/>
        </authorList>
    </citation>
    <scope>NUCLEOTIDE SEQUENCE</scope>
    <source>
        <strain evidence="4">VN-18</strain>
    </source>
</reference>
<gene>
    <name evidence="4" type="ORF">Mgra_00003888</name>
</gene>
<feature type="signal peptide" evidence="2">
    <location>
        <begin position="1"/>
        <end position="25"/>
    </location>
</feature>
<dbReference type="EMBL" id="JABEBT010000027">
    <property type="protein sequence ID" value="KAF7636709.1"/>
    <property type="molecule type" value="Genomic_DNA"/>
</dbReference>
<evidence type="ECO:0000313" key="4">
    <source>
        <dbReference type="EMBL" id="KAF7636709.1"/>
    </source>
</evidence>
<dbReference type="Pfam" id="PF00304">
    <property type="entry name" value="Gamma-thionin"/>
    <property type="match status" value="1"/>
</dbReference>
<keyword evidence="5" id="KW-1185">Reference proteome</keyword>
<organism evidence="4 5">
    <name type="scientific">Meloidogyne graminicola</name>
    <dbReference type="NCBI Taxonomy" id="189291"/>
    <lineage>
        <taxon>Eukaryota</taxon>
        <taxon>Metazoa</taxon>
        <taxon>Ecdysozoa</taxon>
        <taxon>Nematoda</taxon>
        <taxon>Chromadorea</taxon>
        <taxon>Rhabditida</taxon>
        <taxon>Tylenchina</taxon>
        <taxon>Tylenchomorpha</taxon>
        <taxon>Tylenchoidea</taxon>
        <taxon>Meloidogynidae</taxon>
        <taxon>Meloidogyninae</taxon>
        <taxon>Meloidogyne</taxon>
    </lineage>
</organism>
<name>A0A8S9ZT39_9BILA</name>
<evidence type="ECO:0000259" key="3">
    <source>
        <dbReference type="Pfam" id="PF00304"/>
    </source>
</evidence>
<sequence length="68" mass="7748">MKLNIFLLIIILIINLNNNYFSVLADVPSNIFKGACIGIFNQQCEQACQGEYHKTGYCSLKLDCWCKD</sequence>
<protein>
    <recommendedName>
        <fullName evidence="3">Knottins-like domain-containing protein</fullName>
    </recommendedName>
</protein>
<feature type="domain" description="Knottins-like" evidence="3">
    <location>
        <begin position="26"/>
        <end position="67"/>
    </location>
</feature>
<keyword evidence="1" id="KW-1015">Disulfide bond</keyword>
<dbReference type="SUPFAM" id="SSF57095">
    <property type="entry name" value="Scorpion toxin-like"/>
    <property type="match status" value="1"/>
</dbReference>
<evidence type="ECO:0000256" key="1">
    <source>
        <dbReference type="ARBA" id="ARBA00023157"/>
    </source>
</evidence>
<dbReference type="Proteomes" id="UP000605970">
    <property type="component" value="Unassembled WGS sequence"/>
</dbReference>
<accession>A0A8S9ZT39</accession>
<dbReference type="AlphaFoldDB" id="A0A8S9ZT39"/>
<dbReference type="InterPro" id="IPR036574">
    <property type="entry name" value="Scorpion_toxin-like_sf"/>
</dbReference>